<protein>
    <submittedName>
        <fullName evidence="1">Uncharacterized protein</fullName>
    </submittedName>
</protein>
<dbReference type="EMBL" id="CP110422">
    <property type="protein sequence ID" value="WAQ81711.1"/>
    <property type="molecule type" value="Genomic_DNA"/>
</dbReference>
<organism evidence="1 2">
    <name type="scientific">Puccinia triticina</name>
    <dbReference type="NCBI Taxonomy" id="208348"/>
    <lineage>
        <taxon>Eukaryota</taxon>
        <taxon>Fungi</taxon>
        <taxon>Dikarya</taxon>
        <taxon>Basidiomycota</taxon>
        <taxon>Pucciniomycotina</taxon>
        <taxon>Pucciniomycetes</taxon>
        <taxon>Pucciniales</taxon>
        <taxon>Pucciniaceae</taxon>
        <taxon>Puccinia</taxon>
    </lineage>
</organism>
<accession>A0ABY7C965</accession>
<dbReference type="Proteomes" id="UP001164743">
    <property type="component" value="Chromosome 2A"/>
</dbReference>
<evidence type="ECO:0000313" key="1">
    <source>
        <dbReference type="EMBL" id="WAQ81711.1"/>
    </source>
</evidence>
<proteinExistence type="predicted"/>
<keyword evidence="2" id="KW-1185">Reference proteome</keyword>
<sequence>MFFNGDDTLYLDTLTSAPNNRGELWTAPANPEIAIAETCSAENIIDPGF</sequence>
<gene>
    <name evidence="1" type="ORF">PtA15_2A22</name>
</gene>
<name>A0ABY7C965_9BASI</name>
<dbReference type="RefSeq" id="XP_053017266.1">
    <property type="nucleotide sequence ID" value="XM_053166229.1"/>
</dbReference>
<reference evidence="1" key="1">
    <citation type="submission" date="2022-10" db="EMBL/GenBank/DDBJ databases">
        <title>Puccinia triticina Genome sequencing and assembly.</title>
        <authorList>
            <person name="Li C."/>
        </authorList>
    </citation>
    <scope>NUCLEOTIDE SEQUENCE</scope>
    <source>
        <strain evidence="1">Pt15</strain>
    </source>
</reference>
<dbReference type="GeneID" id="77807113"/>
<evidence type="ECO:0000313" key="2">
    <source>
        <dbReference type="Proteomes" id="UP001164743"/>
    </source>
</evidence>